<evidence type="ECO:0000313" key="1">
    <source>
        <dbReference type="EMBL" id="ETW92573.1"/>
    </source>
</evidence>
<sequence>MKPQLYPAQQRHLERYAQGGGEGFKNAPLEHKLLELGFIERCDEIVRYTKIVTWTNYKARITPEGRAYLASQ</sequence>
<comment type="caution">
    <text evidence="1">The sequence shown here is derived from an EMBL/GenBank/DDBJ whole genome shotgun (WGS) entry which is preliminary data.</text>
</comment>
<protein>
    <submittedName>
        <fullName evidence="1">Uncharacterized protein</fullName>
    </submittedName>
</protein>
<evidence type="ECO:0000313" key="2">
    <source>
        <dbReference type="Proteomes" id="UP000019140"/>
    </source>
</evidence>
<accession>W4L391</accession>
<name>W4L391_9BACT</name>
<keyword evidence="2" id="KW-1185">Reference proteome</keyword>
<dbReference type="Proteomes" id="UP000019140">
    <property type="component" value="Unassembled WGS sequence"/>
</dbReference>
<dbReference type="HOGENOM" id="CLU_2714862_0_0_7"/>
<proteinExistence type="predicted"/>
<reference evidence="1 2" key="1">
    <citation type="journal article" date="2014" name="Nature">
        <title>An environmental bacterial taxon with a large and distinct metabolic repertoire.</title>
        <authorList>
            <person name="Wilson M.C."/>
            <person name="Mori T."/>
            <person name="Ruckert C."/>
            <person name="Uria A.R."/>
            <person name="Helf M.J."/>
            <person name="Takada K."/>
            <person name="Gernert C."/>
            <person name="Steffens U.A."/>
            <person name="Heycke N."/>
            <person name="Schmitt S."/>
            <person name="Rinke C."/>
            <person name="Helfrich E.J."/>
            <person name="Brachmann A.O."/>
            <person name="Gurgui C."/>
            <person name="Wakimoto T."/>
            <person name="Kracht M."/>
            <person name="Crusemann M."/>
            <person name="Hentschel U."/>
            <person name="Abe I."/>
            <person name="Matsunaga S."/>
            <person name="Kalinowski J."/>
            <person name="Takeyama H."/>
            <person name="Piel J."/>
        </authorList>
    </citation>
    <scope>NUCLEOTIDE SEQUENCE [LARGE SCALE GENOMIC DNA]</scope>
    <source>
        <strain evidence="2">TSY2</strain>
    </source>
</reference>
<dbReference type="EMBL" id="AZHX01002860">
    <property type="protein sequence ID" value="ETW92573.1"/>
    <property type="molecule type" value="Genomic_DNA"/>
</dbReference>
<organism evidence="1 2">
    <name type="scientific">Candidatus Entotheonella gemina</name>
    <dbReference type="NCBI Taxonomy" id="1429439"/>
    <lineage>
        <taxon>Bacteria</taxon>
        <taxon>Pseudomonadati</taxon>
        <taxon>Nitrospinota/Tectimicrobiota group</taxon>
        <taxon>Candidatus Tectimicrobiota</taxon>
        <taxon>Candidatus Entotheonellia</taxon>
        <taxon>Candidatus Entotheonellales</taxon>
        <taxon>Candidatus Entotheonellaceae</taxon>
        <taxon>Candidatus Entotheonella</taxon>
    </lineage>
</organism>
<gene>
    <name evidence="1" type="ORF">ETSY2_53120</name>
</gene>
<dbReference type="AlphaFoldDB" id="W4L391"/>